<dbReference type="EMBL" id="LFYR01000779">
    <property type="protein sequence ID" value="KMZ69325.1"/>
    <property type="molecule type" value="Genomic_DNA"/>
</dbReference>
<evidence type="ECO:0000256" key="1">
    <source>
        <dbReference type="ARBA" id="ARBA00022737"/>
    </source>
</evidence>
<evidence type="ECO:0000256" key="2">
    <source>
        <dbReference type="PROSITE-ProRule" id="PRU00708"/>
    </source>
</evidence>
<dbReference type="InterPro" id="IPR002885">
    <property type="entry name" value="PPR_rpt"/>
</dbReference>
<feature type="repeat" description="PPR" evidence="2">
    <location>
        <begin position="238"/>
        <end position="272"/>
    </location>
</feature>
<keyword evidence="1" id="KW-0677">Repeat</keyword>
<name>A0A0K9PM58_ZOSMR</name>
<protein>
    <recommendedName>
        <fullName evidence="5">Pentatricopeptide repeat-containing protein</fullName>
    </recommendedName>
</protein>
<evidence type="ECO:0000313" key="4">
    <source>
        <dbReference type="Proteomes" id="UP000036987"/>
    </source>
</evidence>
<dbReference type="AlphaFoldDB" id="A0A0K9PM58"/>
<proteinExistence type="predicted"/>
<dbReference type="OMA" id="VECIHIA"/>
<dbReference type="Proteomes" id="UP000036987">
    <property type="component" value="Unassembled WGS sequence"/>
</dbReference>
<comment type="caution">
    <text evidence="3">The sequence shown here is derived from an EMBL/GenBank/DDBJ whole genome shotgun (WGS) entry which is preliminary data.</text>
</comment>
<dbReference type="Pfam" id="PF13041">
    <property type="entry name" value="PPR_2"/>
    <property type="match status" value="1"/>
</dbReference>
<keyword evidence="4" id="KW-1185">Reference proteome</keyword>
<sequence length="456" mass="52371">MFYFQMYDLGIKPTVRTYDAFIKAIVPKKGPEYGIEMVKQMVKRRLSPCNSTFAAISISCSKVFDLDLAEAFLDQIHKNYKKLIDPCNALLSACNALENPERALQIFSKMKYLNVKLNGKTYELLFNLFCRVNVPYEDANIFSQDILKQRVREIEFDMIRNGVKHSSYTLENLIRALASEGIIDELLQYLSLAEKLFTDAYPGTLTYNIVLHAFVKAKENNTAIQLFKKMRSYEIPLDAATYSIMLFSCSISNSPKSAYSLMSLMFRNGFLPTSCIYSNLIKVHIADENFNEVLKLLKQLCEDKIEAEVVFFNTILEEASDKAFIDVVEFVIECMHREKVQPDPTTCHLVFATYLDQELFSTGMEALQVLSMRMISEDNDSLQEKKSVYEHLIHSEDPNIELKICEIFNTGDENLAAALWNLRWCAIAGDNISWFPKESPWAKRVSIFYDSCKGRI</sequence>
<gene>
    <name evidence="3" type="ORF">ZOSMA_217G00200</name>
</gene>
<dbReference type="PANTHER" id="PTHR47859:SF1">
    <property type="entry name" value="PENTATRICOPEPTIDE REPEAT-CONTAINING PROTEIN"/>
    <property type="match status" value="1"/>
</dbReference>
<dbReference type="Gene3D" id="1.25.40.10">
    <property type="entry name" value="Tetratricopeptide repeat domain"/>
    <property type="match status" value="3"/>
</dbReference>
<dbReference type="STRING" id="29655.A0A0K9PM58"/>
<evidence type="ECO:0008006" key="5">
    <source>
        <dbReference type="Google" id="ProtNLM"/>
    </source>
</evidence>
<dbReference type="PROSITE" id="PS51375">
    <property type="entry name" value="PPR"/>
    <property type="match status" value="2"/>
</dbReference>
<evidence type="ECO:0000313" key="3">
    <source>
        <dbReference type="EMBL" id="KMZ69325.1"/>
    </source>
</evidence>
<dbReference type="OrthoDB" id="119302at2759"/>
<dbReference type="NCBIfam" id="TIGR00756">
    <property type="entry name" value="PPR"/>
    <property type="match status" value="1"/>
</dbReference>
<organism evidence="3 4">
    <name type="scientific">Zostera marina</name>
    <name type="common">Eelgrass</name>
    <dbReference type="NCBI Taxonomy" id="29655"/>
    <lineage>
        <taxon>Eukaryota</taxon>
        <taxon>Viridiplantae</taxon>
        <taxon>Streptophyta</taxon>
        <taxon>Embryophyta</taxon>
        <taxon>Tracheophyta</taxon>
        <taxon>Spermatophyta</taxon>
        <taxon>Magnoliopsida</taxon>
        <taxon>Liliopsida</taxon>
        <taxon>Zosteraceae</taxon>
        <taxon>Zostera</taxon>
    </lineage>
</organism>
<dbReference type="Pfam" id="PF13812">
    <property type="entry name" value="PPR_3"/>
    <property type="match status" value="2"/>
</dbReference>
<accession>A0A0K9PM58</accession>
<reference evidence="4" key="1">
    <citation type="journal article" date="2016" name="Nature">
        <title>The genome of the seagrass Zostera marina reveals angiosperm adaptation to the sea.</title>
        <authorList>
            <person name="Olsen J.L."/>
            <person name="Rouze P."/>
            <person name="Verhelst B."/>
            <person name="Lin Y.-C."/>
            <person name="Bayer T."/>
            <person name="Collen J."/>
            <person name="Dattolo E."/>
            <person name="De Paoli E."/>
            <person name="Dittami S."/>
            <person name="Maumus F."/>
            <person name="Michel G."/>
            <person name="Kersting A."/>
            <person name="Lauritano C."/>
            <person name="Lohaus R."/>
            <person name="Toepel M."/>
            <person name="Tonon T."/>
            <person name="Vanneste K."/>
            <person name="Amirebrahimi M."/>
            <person name="Brakel J."/>
            <person name="Bostroem C."/>
            <person name="Chovatia M."/>
            <person name="Grimwood J."/>
            <person name="Jenkins J.W."/>
            <person name="Jueterbock A."/>
            <person name="Mraz A."/>
            <person name="Stam W.T."/>
            <person name="Tice H."/>
            <person name="Bornberg-Bauer E."/>
            <person name="Green P.J."/>
            <person name="Pearson G.A."/>
            <person name="Procaccini G."/>
            <person name="Duarte C.M."/>
            <person name="Schmutz J."/>
            <person name="Reusch T.B.H."/>
            <person name="Van de Peer Y."/>
        </authorList>
    </citation>
    <scope>NUCLEOTIDE SEQUENCE [LARGE SCALE GENOMIC DNA]</scope>
    <source>
        <strain evidence="4">cv. Finnish</strain>
    </source>
</reference>
<dbReference type="PANTHER" id="PTHR47859">
    <property type="entry name" value="PENTATRICOPEPTIDE REPEAT-CONTAINING PROTEIN"/>
    <property type="match status" value="1"/>
</dbReference>
<feature type="repeat" description="PPR" evidence="2">
    <location>
        <begin position="203"/>
        <end position="237"/>
    </location>
</feature>
<dbReference type="InterPro" id="IPR011990">
    <property type="entry name" value="TPR-like_helical_dom_sf"/>
</dbReference>